<evidence type="ECO:0000313" key="12">
    <source>
        <dbReference type="Proteomes" id="UP000481153"/>
    </source>
</evidence>
<evidence type="ECO:0000256" key="4">
    <source>
        <dbReference type="ARBA" id="ARBA00022723"/>
    </source>
</evidence>
<dbReference type="GO" id="GO:0005886">
    <property type="term" value="C:plasma membrane"/>
    <property type="evidence" value="ECO:0007669"/>
    <property type="project" value="TreeGrafter"/>
</dbReference>
<dbReference type="GO" id="GO:0004222">
    <property type="term" value="F:metalloendopeptidase activity"/>
    <property type="evidence" value="ECO:0007669"/>
    <property type="project" value="InterPro"/>
</dbReference>
<keyword evidence="3" id="KW-0645">Protease</keyword>
<dbReference type="InterPro" id="IPR018497">
    <property type="entry name" value="Peptidase_M13_C"/>
</dbReference>
<gene>
    <name evidence="11" type="ORF">Ae201684_003197</name>
</gene>
<dbReference type="CDD" id="cd08662">
    <property type="entry name" value="M13"/>
    <property type="match status" value="1"/>
</dbReference>
<feature type="signal peptide" evidence="8">
    <location>
        <begin position="1"/>
        <end position="17"/>
    </location>
</feature>
<evidence type="ECO:0000313" key="11">
    <source>
        <dbReference type="EMBL" id="KAF0741512.1"/>
    </source>
</evidence>
<keyword evidence="4" id="KW-0479">Metal-binding</keyword>
<accession>A0A6G0XM25</accession>
<dbReference type="InterPro" id="IPR024079">
    <property type="entry name" value="MetalloPept_cat_dom_sf"/>
</dbReference>
<dbReference type="Pfam" id="PF01431">
    <property type="entry name" value="Peptidase_M13"/>
    <property type="match status" value="1"/>
</dbReference>
<dbReference type="Gene3D" id="1.10.1380.10">
    <property type="entry name" value="Neutral endopeptidase , domain2"/>
    <property type="match status" value="1"/>
</dbReference>
<name>A0A6G0XM25_9STRA</name>
<feature type="domain" description="Peptidase M13 N-terminal" evidence="10">
    <location>
        <begin position="37"/>
        <end position="412"/>
    </location>
</feature>
<dbReference type="Gene3D" id="3.40.390.10">
    <property type="entry name" value="Collagenase (Catalytic Domain)"/>
    <property type="match status" value="1"/>
</dbReference>
<feature type="domain" description="Peptidase M13 C-terminal" evidence="9">
    <location>
        <begin position="466"/>
        <end position="636"/>
    </location>
</feature>
<evidence type="ECO:0000256" key="3">
    <source>
        <dbReference type="ARBA" id="ARBA00022670"/>
    </source>
</evidence>
<dbReference type="GO" id="GO:0046872">
    <property type="term" value="F:metal ion binding"/>
    <property type="evidence" value="ECO:0007669"/>
    <property type="project" value="UniProtKB-KW"/>
</dbReference>
<organism evidence="11 12">
    <name type="scientific">Aphanomyces euteiches</name>
    <dbReference type="NCBI Taxonomy" id="100861"/>
    <lineage>
        <taxon>Eukaryota</taxon>
        <taxon>Sar</taxon>
        <taxon>Stramenopiles</taxon>
        <taxon>Oomycota</taxon>
        <taxon>Saprolegniomycetes</taxon>
        <taxon>Saprolegniales</taxon>
        <taxon>Verrucalvaceae</taxon>
        <taxon>Aphanomyces</taxon>
    </lineage>
</organism>
<comment type="cofactor">
    <cofactor evidence="1">
        <name>Zn(2+)</name>
        <dbReference type="ChEBI" id="CHEBI:29105"/>
    </cofactor>
</comment>
<evidence type="ECO:0000256" key="7">
    <source>
        <dbReference type="ARBA" id="ARBA00023049"/>
    </source>
</evidence>
<evidence type="ECO:0000259" key="9">
    <source>
        <dbReference type="Pfam" id="PF01431"/>
    </source>
</evidence>
<dbReference type="AlphaFoldDB" id="A0A6G0XM25"/>
<dbReference type="InterPro" id="IPR000718">
    <property type="entry name" value="Peptidase_M13"/>
</dbReference>
<evidence type="ECO:0000259" key="10">
    <source>
        <dbReference type="Pfam" id="PF05649"/>
    </source>
</evidence>
<dbReference type="GO" id="GO:0016485">
    <property type="term" value="P:protein processing"/>
    <property type="evidence" value="ECO:0007669"/>
    <property type="project" value="TreeGrafter"/>
</dbReference>
<keyword evidence="5" id="KW-0378">Hydrolase</keyword>
<evidence type="ECO:0000256" key="6">
    <source>
        <dbReference type="ARBA" id="ARBA00022833"/>
    </source>
</evidence>
<dbReference type="InterPro" id="IPR008753">
    <property type="entry name" value="Peptidase_M13_N"/>
</dbReference>
<dbReference type="PANTHER" id="PTHR11733">
    <property type="entry name" value="ZINC METALLOPROTEASE FAMILY M13 NEPRILYSIN-RELATED"/>
    <property type="match status" value="1"/>
</dbReference>
<reference evidence="11 12" key="1">
    <citation type="submission" date="2019-07" db="EMBL/GenBank/DDBJ databases">
        <title>Genomics analysis of Aphanomyces spp. identifies a new class of oomycete effector associated with host adaptation.</title>
        <authorList>
            <person name="Gaulin E."/>
        </authorList>
    </citation>
    <scope>NUCLEOTIDE SEQUENCE [LARGE SCALE GENOMIC DNA]</scope>
    <source>
        <strain evidence="11 12">ATCC 201684</strain>
    </source>
</reference>
<dbReference type="Pfam" id="PF05649">
    <property type="entry name" value="Peptidase_M13_N"/>
    <property type="match status" value="1"/>
</dbReference>
<dbReference type="SUPFAM" id="SSF55486">
    <property type="entry name" value="Metalloproteases ('zincins'), catalytic domain"/>
    <property type="match status" value="1"/>
</dbReference>
<evidence type="ECO:0000256" key="5">
    <source>
        <dbReference type="ARBA" id="ARBA00022801"/>
    </source>
</evidence>
<dbReference type="Proteomes" id="UP000481153">
    <property type="component" value="Unassembled WGS sequence"/>
</dbReference>
<dbReference type="EMBL" id="VJMJ01000036">
    <property type="protein sequence ID" value="KAF0741512.1"/>
    <property type="molecule type" value="Genomic_DNA"/>
</dbReference>
<proteinExistence type="inferred from homology"/>
<keyword evidence="6" id="KW-0862">Zinc</keyword>
<evidence type="ECO:0000256" key="8">
    <source>
        <dbReference type="SAM" id="SignalP"/>
    </source>
</evidence>
<sequence length="662" mass="73303">MAKALAALGAVVTVAMAGSITRFPPSVADRMDTTVDPCEDFYEYACGAWYKNTAIPASDGGVSTMSIMAKEANDVVKTFLNTNYNDFYKSCMDTDKLESLGVTPLESPLRSIRNAQSKSELLSEAAGLTKFGIPMFATFVTAADDQNASVNSLFGRQVVLPLTSPSYYINDTYWKAVEANYTNYISTLFQLVGRSYDQAIIAAAKVIEFEKSTAGFEFSKLETMDAEASSSVYFPFTLHGASERFPMTIGSMLRAYRFNTTATAPISPGNRIVFYNLHYFDKMEALLNATSLETLRTIVEYKLLHASAPSLSSDFEYAHWSFFQRQLSGVTKQDTREYKCTKAASEVSSKLVGAYFLQQKWSADASKMANDMIDAVTKSIQVGFDHVEWLDNSTRANATFKLSKVVRQIGGPRDWAVYSDVDFAPSAFLNNQWKLQQSVTKARMDAVGKRVNKEDWTSQITPQTLNAFYSPSMNRIIIPAAILQPPLFHPAADPAQNFGAAGMVIGHELTHGFDNHGRQYDANGDIKSWWRNNTAYEFAKKAQCIVDQYGNFNIASETTGVVLDSVNGELTLGETIADNGGVKASFRAYKEYVKTHASEYTNETGEKLFFLSFAQTWCGKFSDSVLRNQILDVHPPLASVSLALSKTMPTLRERSNALRIDS</sequence>
<dbReference type="VEuPathDB" id="FungiDB:AeMF1_000403"/>
<keyword evidence="8" id="KW-0732">Signal</keyword>
<keyword evidence="12" id="KW-1185">Reference proteome</keyword>
<comment type="similarity">
    <text evidence="2">Belongs to the peptidase M13 family.</text>
</comment>
<protein>
    <recommendedName>
        <fullName evidence="13">Peptidase M13 N-terminal domain-containing protein</fullName>
    </recommendedName>
</protein>
<dbReference type="InterPro" id="IPR042089">
    <property type="entry name" value="Peptidase_M13_dom_2"/>
</dbReference>
<dbReference type="PANTHER" id="PTHR11733:SF167">
    <property type="entry name" value="FI17812P1-RELATED"/>
    <property type="match status" value="1"/>
</dbReference>
<evidence type="ECO:0000256" key="1">
    <source>
        <dbReference type="ARBA" id="ARBA00001947"/>
    </source>
</evidence>
<keyword evidence="7" id="KW-0482">Metalloprotease</keyword>
<evidence type="ECO:0000256" key="2">
    <source>
        <dbReference type="ARBA" id="ARBA00007357"/>
    </source>
</evidence>
<evidence type="ECO:0008006" key="13">
    <source>
        <dbReference type="Google" id="ProtNLM"/>
    </source>
</evidence>
<feature type="chain" id="PRO_5026108622" description="Peptidase M13 N-terminal domain-containing protein" evidence="8">
    <location>
        <begin position="18"/>
        <end position="662"/>
    </location>
</feature>
<dbReference type="PROSITE" id="PS51885">
    <property type="entry name" value="NEPRILYSIN"/>
    <property type="match status" value="1"/>
</dbReference>
<comment type="caution">
    <text evidence="11">The sequence shown here is derived from an EMBL/GenBank/DDBJ whole genome shotgun (WGS) entry which is preliminary data.</text>
</comment>
<dbReference type="PRINTS" id="PR00786">
    <property type="entry name" value="NEPRILYSIN"/>
</dbReference>